<organism evidence="1 2">
    <name type="scientific">Nocardia beijingensis</name>
    <dbReference type="NCBI Taxonomy" id="95162"/>
    <lineage>
        <taxon>Bacteria</taxon>
        <taxon>Bacillati</taxon>
        <taxon>Actinomycetota</taxon>
        <taxon>Actinomycetes</taxon>
        <taxon>Mycobacteriales</taxon>
        <taxon>Nocardiaceae</taxon>
        <taxon>Nocardia</taxon>
    </lineage>
</organism>
<dbReference type="Proteomes" id="UP001611450">
    <property type="component" value="Unassembled WGS sequence"/>
</dbReference>
<protein>
    <recommendedName>
        <fullName evidence="3">WXG100 family type VII secretion target</fullName>
    </recommendedName>
</protein>
<reference evidence="1 2" key="1">
    <citation type="submission" date="2024-10" db="EMBL/GenBank/DDBJ databases">
        <title>The Natural Products Discovery Center: Release of the First 8490 Sequenced Strains for Exploring Actinobacteria Biosynthetic Diversity.</title>
        <authorList>
            <person name="Kalkreuter E."/>
            <person name="Kautsar S.A."/>
            <person name="Yang D."/>
            <person name="Bader C.D."/>
            <person name="Teijaro C.N."/>
            <person name="Fluegel L."/>
            <person name="Davis C.M."/>
            <person name="Simpson J.R."/>
            <person name="Lauterbach L."/>
            <person name="Steele A.D."/>
            <person name="Gui C."/>
            <person name="Meng S."/>
            <person name="Li G."/>
            <person name="Viehrig K."/>
            <person name="Ye F."/>
            <person name="Su P."/>
            <person name="Kiefer A.F."/>
            <person name="Nichols A."/>
            <person name="Cepeda A.J."/>
            <person name="Yan W."/>
            <person name="Fan B."/>
            <person name="Jiang Y."/>
            <person name="Adhikari A."/>
            <person name="Zheng C.-J."/>
            <person name="Schuster L."/>
            <person name="Cowan T.M."/>
            <person name="Smanski M.J."/>
            <person name="Chevrette M.G."/>
            <person name="De Carvalho L.P.S."/>
            <person name="Shen B."/>
        </authorList>
    </citation>
    <scope>NUCLEOTIDE SEQUENCE [LARGE SCALE GENOMIC DNA]</scope>
    <source>
        <strain evidence="1 2">NPDC019626</strain>
    </source>
</reference>
<keyword evidence="2" id="KW-1185">Reference proteome</keyword>
<evidence type="ECO:0000313" key="1">
    <source>
        <dbReference type="EMBL" id="MFI2322388.1"/>
    </source>
</evidence>
<dbReference type="EMBL" id="JBIRXV010000003">
    <property type="protein sequence ID" value="MFI2322388.1"/>
    <property type="molecule type" value="Genomic_DNA"/>
</dbReference>
<gene>
    <name evidence="1" type="ORF">ACH47G_18025</name>
</gene>
<dbReference type="RefSeq" id="WP_396947162.1">
    <property type="nucleotide sequence ID" value="NZ_JBIRXV010000003.1"/>
</dbReference>
<evidence type="ECO:0008006" key="3">
    <source>
        <dbReference type="Google" id="ProtNLM"/>
    </source>
</evidence>
<sequence>MVLKNDYNHVEDLDKFVKKVIEDMTLNKDERDHLRKLLDESFHGDAGSENGRLQARVQTQLTEYNDALTALQGAILHVGGVHGQFRITDTGQSMRFANI</sequence>
<comment type="caution">
    <text evidence="1">The sequence shown here is derived from an EMBL/GenBank/DDBJ whole genome shotgun (WGS) entry which is preliminary data.</text>
</comment>
<evidence type="ECO:0000313" key="2">
    <source>
        <dbReference type="Proteomes" id="UP001611450"/>
    </source>
</evidence>
<proteinExistence type="predicted"/>
<name>A0ABW7WL04_9NOCA</name>
<accession>A0ABW7WL04</accession>